<dbReference type="PROSITE" id="PS50292">
    <property type="entry name" value="PEROXIDASE_3"/>
    <property type="match status" value="1"/>
</dbReference>
<dbReference type="InterPro" id="IPR019791">
    <property type="entry name" value="Haem_peroxidase_animal"/>
</dbReference>
<sequence>MSRPSVFGRALIGIYTRVNRRTPWHKLPFLFGLFNLIALRDQLREDNLVDTRTPGGVGLAPGVALADAPDDERRFRTADGSFDDLSDPDMGRTGTRFARNVALDKVWPGTPEELMTPNPREVSQRLMRRDQFTPATSINLLAASWIQFQTHDWFAHGREDHDDIEIPLPEGDEWFEDPMRIPRTKQDNTRTDADKDLPPTYLNINSHWWDASSIYGSTAAKQKAVRSFVDGKLVLKNGQLPLDPASGVALTGFSENWWVGLGMLHTLFTLEHNAICDALKTNHPHLTDDELFGIARLVNSALLAKIHTVEWTPAIIAHPVLKVAMRANWWGLAEEKIHRRFGRISKSDVISGIPGSAHDHHGAPYQLTEEFAAVYRLHPLLPEQLEVRSLDDGSLLDSMEFQEIILLNAQRVLEGPQEVEDLWYSFGTQNPGAVQLHNFPRWLQDITLPDGVRLDIAALDITRDRERGVPRYNEFRRQLHLKPAATFQELTDNPVWAKELEEIYGDVEKVDLQVGMHAETPPKGFGFSDTAFRVFILMASRRLKSDRFLTDCYTEEYYTKTGLQWIADSNMRTVLLRHFPQLGKALDGVPNAFVPWNVSTSRTAPAAAAAVAGQHE</sequence>
<keyword evidence="9" id="KW-0223">Dioxygenase</keyword>
<keyword evidence="10" id="KW-0560">Oxidoreductase</keyword>
<evidence type="ECO:0000256" key="3">
    <source>
        <dbReference type="ARBA" id="ARBA00022559"/>
    </source>
</evidence>
<evidence type="ECO:0000256" key="4">
    <source>
        <dbReference type="ARBA" id="ARBA00022617"/>
    </source>
</evidence>
<dbReference type="SUPFAM" id="SSF48113">
    <property type="entry name" value="Heme-dependent peroxidases"/>
    <property type="match status" value="1"/>
</dbReference>
<comment type="cofactor">
    <cofactor evidence="1">
        <name>Ca(2+)</name>
        <dbReference type="ChEBI" id="CHEBI:29108"/>
    </cofactor>
</comment>
<organism evidence="14 15">
    <name type="scientific">Microbacterium alkaliflavum</name>
    <dbReference type="NCBI Taxonomy" id="3248839"/>
    <lineage>
        <taxon>Bacteria</taxon>
        <taxon>Bacillati</taxon>
        <taxon>Actinomycetota</taxon>
        <taxon>Actinomycetes</taxon>
        <taxon>Micrococcales</taxon>
        <taxon>Microbacteriaceae</taxon>
        <taxon>Microbacterium</taxon>
    </lineage>
</organism>
<keyword evidence="6" id="KW-0925">Oxylipin biosynthesis</keyword>
<proteinExistence type="predicted"/>
<keyword evidence="12" id="KW-0443">Lipid metabolism</keyword>
<evidence type="ECO:0000256" key="2">
    <source>
        <dbReference type="ARBA" id="ARBA00022516"/>
    </source>
</evidence>
<dbReference type="Gene3D" id="1.10.640.10">
    <property type="entry name" value="Haem peroxidase domain superfamily, animal type"/>
    <property type="match status" value="1"/>
</dbReference>
<evidence type="ECO:0000256" key="12">
    <source>
        <dbReference type="ARBA" id="ARBA00023098"/>
    </source>
</evidence>
<keyword evidence="3 14" id="KW-0575">Peroxidase</keyword>
<evidence type="ECO:0000256" key="7">
    <source>
        <dbReference type="ARBA" id="ARBA00022821"/>
    </source>
</evidence>
<keyword evidence="7" id="KW-0611">Plant defense</keyword>
<name>A0ABW7Q5D1_9MICO</name>
<evidence type="ECO:0000256" key="1">
    <source>
        <dbReference type="ARBA" id="ARBA00001913"/>
    </source>
</evidence>
<dbReference type="InterPro" id="IPR010255">
    <property type="entry name" value="Haem_peroxidase_sf"/>
</dbReference>
<dbReference type="PANTHER" id="PTHR11903:SF11">
    <property type="entry name" value="ALPHA-DIOXYGENASE 1"/>
    <property type="match status" value="1"/>
</dbReference>
<keyword evidence="4" id="KW-0349">Heme</keyword>
<dbReference type="CDD" id="cd09818">
    <property type="entry name" value="PIOX_like"/>
    <property type="match status" value="1"/>
</dbReference>
<gene>
    <name evidence="14" type="ORF">ACH3VR_05815</name>
</gene>
<comment type="caution">
    <text evidence="14">The sequence shown here is derived from an EMBL/GenBank/DDBJ whole genome shotgun (WGS) entry which is preliminary data.</text>
</comment>
<dbReference type="InterPro" id="IPR037120">
    <property type="entry name" value="Haem_peroxidase_sf_animal"/>
</dbReference>
<keyword evidence="8" id="KW-0276">Fatty acid metabolism</keyword>
<evidence type="ECO:0000256" key="11">
    <source>
        <dbReference type="ARBA" id="ARBA00023004"/>
    </source>
</evidence>
<dbReference type="Proteomes" id="UP001610861">
    <property type="component" value="Unassembled WGS sequence"/>
</dbReference>
<keyword evidence="2" id="KW-0444">Lipid biosynthesis</keyword>
<keyword evidence="11" id="KW-0408">Iron</keyword>
<evidence type="ECO:0000313" key="14">
    <source>
        <dbReference type="EMBL" id="MFH8249871.1"/>
    </source>
</evidence>
<reference evidence="14 15" key="1">
    <citation type="submission" date="2024-09" db="EMBL/GenBank/DDBJ databases">
        <authorList>
            <person name="Pan X."/>
        </authorList>
    </citation>
    <scope>NUCLEOTIDE SEQUENCE [LARGE SCALE GENOMIC DNA]</scope>
    <source>
        <strain evidence="14 15">B2969</strain>
    </source>
</reference>
<evidence type="ECO:0000256" key="5">
    <source>
        <dbReference type="ARBA" id="ARBA00022723"/>
    </source>
</evidence>
<dbReference type="InterPro" id="IPR034815">
    <property type="entry name" value="A_dioxygenase"/>
</dbReference>
<evidence type="ECO:0000256" key="13">
    <source>
        <dbReference type="ARBA" id="ARBA00023160"/>
    </source>
</evidence>
<dbReference type="RefSeq" id="WP_396639824.1">
    <property type="nucleotide sequence ID" value="NZ_JBIQWL010000002.1"/>
</dbReference>
<evidence type="ECO:0000313" key="15">
    <source>
        <dbReference type="Proteomes" id="UP001610861"/>
    </source>
</evidence>
<dbReference type="EMBL" id="JBIQWL010000002">
    <property type="protein sequence ID" value="MFH8249871.1"/>
    <property type="molecule type" value="Genomic_DNA"/>
</dbReference>
<dbReference type="GO" id="GO:0004601">
    <property type="term" value="F:peroxidase activity"/>
    <property type="evidence" value="ECO:0007669"/>
    <property type="project" value="UniProtKB-KW"/>
</dbReference>
<keyword evidence="15" id="KW-1185">Reference proteome</keyword>
<evidence type="ECO:0000256" key="9">
    <source>
        <dbReference type="ARBA" id="ARBA00022964"/>
    </source>
</evidence>
<accession>A0ABW7Q5D1</accession>
<keyword evidence="13" id="KW-0275">Fatty acid biosynthesis</keyword>
<dbReference type="PRINTS" id="PR00457">
    <property type="entry name" value="ANPEROXIDASE"/>
</dbReference>
<protein>
    <submittedName>
        <fullName evidence="14">Peroxidase family protein</fullName>
    </submittedName>
</protein>
<dbReference type="PANTHER" id="PTHR11903">
    <property type="entry name" value="PROSTAGLANDIN G/H SYNTHASE"/>
    <property type="match status" value="1"/>
</dbReference>
<evidence type="ECO:0000256" key="6">
    <source>
        <dbReference type="ARBA" id="ARBA00022767"/>
    </source>
</evidence>
<evidence type="ECO:0000256" key="10">
    <source>
        <dbReference type="ARBA" id="ARBA00023002"/>
    </source>
</evidence>
<evidence type="ECO:0000256" key="8">
    <source>
        <dbReference type="ARBA" id="ARBA00022832"/>
    </source>
</evidence>
<dbReference type="Pfam" id="PF03098">
    <property type="entry name" value="An_peroxidase"/>
    <property type="match status" value="1"/>
</dbReference>
<dbReference type="InterPro" id="IPR050783">
    <property type="entry name" value="Oxylipin_biosynth_metab"/>
</dbReference>
<keyword evidence="5" id="KW-0479">Metal-binding</keyword>